<gene>
    <name evidence="2" type="primary">dnaC</name>
    <name evidence="2" type="ORF">Firmicute1046_2640</name>
</gene>
<dbReference type="InterPro" id="IPR003593">
    <property type="entry name" value="AAA+_ATPase"/>
</dbReference>
<name>A0A650EPM1_9FIRM</name>
<dbReference type="AlphaFoldDB" id="A0A650EPM1"/>
<dbReference type="InterPro" id="IPR002611">
    <property type="entry name" value="IstB_ATP-bd"/>
</dbReference>
<dbReference type="SMART" id="SM00382">
    <property type="entry name" value="AAA"/>
    <property type="match status" value="1"/>
</dbReference>
<protein>
    <submittedName>
        <fullName evidence="2">DNA replication protein DnaC</fullName>
    </submittedName>
</protein>
<dbReference type="NCBIfam" id="NF005304">
    <property type="entry name" value="PRK06835.1"/>
    <property type="match status" value="1"/>
</dbReference>
<dbReference type="SUPFAM" id="SSF52540">
    <property type="entry name" value="P-loop containing nucleoside triphosphate hydrolases"/>
    <property type="match status" value="1"/>
</dbReference>
<accession>A0A650EPM1</accession>
<evidence type="ECO:0000259" key="1">
    <source>
        <dbReference type="SMART" id="SM00382"/>
    </source>
</evidence>
<proteinExistence type="predicted"/>
<reference evidence="2" key="1">
    <citation type="journal article" date="2020" name="J. ISSAAS">
        <title>Lactobacilli and other gastrointestinal microbiota of Peromyscus leucopus, reservoir host for agents of Lyme disease and other zoonoses in North America.</title>
        <authorList>
            <person name="Milovic A."/>
            <person name="Bassam K."/>
            <person name="Shao H."/>
            <person name="Chatzistamou I."/>
            <person name="Tufts D.M."/>
            <person name="Diuk-Wasser M."/>
            <person name="Barbour A.G."/>
        </authorList>
    </citation>
    <scope>NUCLEOTIDE SEQUENCE</scope>
    <source>
        <strain evidence="2">LL40</strain>
    </source>
</reference>
<dbReference type="Gene3D" id="3.40.50.300">
    <property type="entry name" value="P-loop containing nucleotide triphosphate hydrolases"/>
    <property type="match status" value="1"/>
</dbReference>
<sequence>MEINMEQPYTLAMRELAERREQNRMETERRRAEVRVKAPELTEIETELMKQGTRLLRCVLDKNPDFESVKERIQTLQEEKASLLRRLNLPADWLDEVADCGICKDTGFDKDGHRCACLKQLVMKYVGENANMSEGMKKQTFENFDFSLFASQEDIGGISPLKVMQKSCKTAMEFAEGFETTNENLLIMGGAGAGKTFLCSCIANRALERGKTVYYQTAYKLFTLLEKIRFGKETGQELTQINDYIYRADLLIVDDLGTEFVSQFTAAALFDLLNSRLTDGKSTVVSTNLSFEDIERMYAQRTVSRLLGEYRTLNIVGRDLRLSRFEGK</sequence>
<feature type="domain" description="AAA+ ATPase" evidence="1">
    <location>
        <begin position="181"/>
        <end position="313"/>
    </location>
</feature>
<dbReference type="PANTHER" id="PTHR30050:SF4">
    <property type="entry name" value="ATP-BINDING PROTEIN RV3427C IN INSERTION SEQUENCE-RELATED"/>
    <property type="match status" value="1"/>
</dbReference>
<dbReference type="InterPro" id="IPR027417">
    <property type="entry name" value="P-loop_NTPase"/>
</dbReference>
<dbReference type="GO" id="GO:0006260">
    <property type="term" value="P:DNA replication"/>
    <property type="evidence" value="ECO:0007669"/>
    <property type="project" value="TreeGrafter"/>
</dbReference>
<organism evidence="2">
    <name type="scientific">uncultured Bacillota bacterium</name>
    <dbReference type="NCBI Taxonomy" id="344338"/>
    <lineage>
        <taxon>Bacteria</taxon>
        <taxon>Bacillati</taxon>
        <taxon>Bacillota</taxon>
        <taxon>environmental samples</taxon>
    </lineage>
</organism>
<dbReference type="PANTHER" id="PTHR30050">
    <property type="entry name" value="CHROMOSOMAL REPLICATION INITIATOR PROTEIN DNAA"/>
    <property type="match status" value="1"/>
</dbReference>
<dbReference type="Pfam" id="PF01695">
    <property type="entry name" value="IstB_IS21"/>
    <property type="match status" value="1"/>
</dbReference>
<dbReference type="GO" id="GO:0005524">
    <property type="term" value="F:ATP binding"/>
    <property type="evidence" value="ECO:0007669"/>
    <property type="project" value="InterPro"/>
</dbReference>
<dbReference type="EMBL" id="MN577573">
    <property type="protein sequence ID" value="QGT51188.1"/>
    <property type="molecule type" value="Genomic_DNA"/>
</dbReference>
<evidence type="ECO:0000313" key="2">
    <source>
        <dbReference type="EMBL" id="QGT51188.1"/>
    </source>
</evidence>